<evidence type="ECO:0000259" key="2">
    <source>
        <dbReference type="SMART" id="SM00646"/>
    </source>
</evidence>
<dbReference type="GO" id="GO:0030288">
    <property type="term" value="C:outer membrane-bounded periplasmic space"/>
    <property type="evidence" value="ECO:0007669"/>
    <property type="project" value="TreeGrafter"/>
</dbReference>
<gene>
    <name evidence="3" type="ORF">MNB_SV-5-1628</name>
</gene>
<dbReference type="Pfam" id="PF01520">
    <property type="entry name" value="Amidase_3"/>
    <property type="match status" value="1"/>
</dbReference>
<dbReference type="SMART" id="SM00646">
    <property type="entry name" value="Ami_3"/>
    <property type="match status" value="1"/>
</dbReference>
<dbReference type="EMBL" id="FPKX01000032">
    <property type="protein sequence ID" value="SFZ97968.1"/>
    <property type="molecule type" value="Genomic_DNA"/>
</dbReference>
<protein>
    <submittedName>
        <fullName evidence="3">N-acetylmuramoyl-L-alanine amidase</fullName>
        <ecNumber evidence="3">3.5.1.28</ecNumber>
    </submittedName>
</protein>
<dbReference type="Gene3D" id="3.40.630.40">
    <property type="entry name" value="Zn-dependent exopeptidases"/>
    <property type="match status" value="1"/>
</dbReference>
<dbReference type="Pfam" id="PF11741">
    <property type="entry name" value="AMIN"/>
    <property type="match status" value="1"/>
</dbReference>
<dbReference type="GO" id="GO:0008745">
    <property type="term" value="F:N-acetylmuramoyl-L-alanine amidase activity"/>
    <property type="evidence" value="ECO:0007669"/>
    <property type="project" value="UniProtKB-EC"/>
</dbReference>
<dbReference type="InterPro" id="IPR002508">
    <property type="entry name" value="MurNAc-LAA_cat"/>
</dbReference>
<dbReference type="FunFam" id="3.40.630.40:FF:000005">
    <property type="entry name" value="N-acetylmuramoyl-L-alanine amidase (AmiA)"/>
    <property type="match status" value="1"/>
</dbReference>
<name>A0A1W1ED75_9ZZZZ</name>
<feature type="domain" description="MurNAc-LAA" evidence="2">
    <location>
        <begin position="231"/>
        <end position="388"/>
    </location>
</feature>
<sequence length="400" mass="46057">MKLLKLLLLLVLTSTALFSSVAILKKAELKNGELRLQFDSAYKKRDIKVRTYKNPTRKIFDIPNARLKNRQIDRKLKSVHCSSIRIAQYRKNVVRVVLEVDRSYDCQPYRPLFSYTSYNIPLPKFRSKKKSSYKKSTHVAVKKPKVKHVKKTYKKSEPFKLPVYKKGSSRERIVIDAGHGGHDSGAIGGSKKEKDLVLQISKRLKRHLEKRNFKVSMTRSDDRFLKLHQRTRIADKRDAKVFVSIHANSVPKKKRYKIQGVETFFLQNTRDAKSQRIAARENKAVLKGAGSKLSKKVIVDSVLNGPKIVQSNKLAIDVQRRIMTNVHKKYNDVKDGGVRHAPFWVLVGASRPSILVEVGYISHPKERKRLFNPAYQELIAKGIAEGIETYLNNRKKEIEF</sequence>
<dbReference type="EC" id="3.5.1.28" evidence="3"/>
<reference evidence="3" key="1">
    <citation type="submission" date="2016-10" db="EMBL/GenBank/DDBJ databases">
        <authorList>
            <person name="de Groot N.N."/>
        </authorList>
    </citation>
    <scope>NUCLEOTIDE SEQUENCE</scope>
</reference>
<dbReference type="InterPro" id="IPR021731">
    <property type="entry name" value="AMIN_dom"/>
</dbReference>
<accession>A0A1W1ED75</accession>
<dbReference type="PANTHER" id="PTHR30404">
    <property type="entry name" value="N-ACETYLMURAMOYL-L-ALANINE AMIDASE"/>
    <property type="match status" value="1"/>
</dbReference>
<evidence type="ECO:0000256" key="1">
    <source>
        <dbReference type="ARBA" id="ARBA00022801"/>
    </source>
</evidence>
<dbReference type="AlphaFoldDB" id="A0A1W1ED75"/>
<dbReference type="GO" id="GO:0009253">
    <property type="term" value="P:peptidoglycan catabolic process"/>
    <property type="evidence" value="ECO:0007669"/>
    <property type="project" value="InterPro"/>
</dbReference>
<dbReference type="SUPFAM" id="SSF53187">
    <property type="entry name" value="Zn-dependent exopeptidases"/>
    <property type="match status" value="1"/>
</dbReference>
<dbReference type="Gene3D" id="2.60.40.3500">
    <property type="match status" value="1"/>
</dbReference>
<evidence type="ECO:0000313" key="3">
    <source>
        <dbReference type="EMBL" id="SFZ97968.1"/>
    </source>
</evidence>
<organism evidence="3">
    <name type="scientific">hydrothermal vent metagenome</name>
    <dbReference type="NCBI Taxonomy" id="652676"/>
    <lineage>
        <taxon>unclassified sequences</taxon>
        <taxon>metagenomes</taxon>
        <taxon>ecological metagenomes</taxon>
    </lineage>
</organism>
<dbReference type="PANTHER" id="PTHR30404:SF0">
    <property type="entry name" value="N-ACETYLMURAMOYL-L-ALANINE AMIDASE AMIC"/>
    <property type="match status" value="1"/>
</dbReference>
<dbReference type="CDD" id="cd02696">
    <property type="entry name" value="MurNAc-LAA"/>
    <property type="match status" value="1"/>
</dbReference>
<dbReference type="InterPro" id="IPR050695">
    <property type="entry name" value="N-acetylmuramoyl_amidase_3"/>
</dbReference>
<keyword evidence="1 3" id="KW-0378">Hydrolase</keyword>
<proteinExistence type="predicted"/>